<feature type="transmembrane region" description="Helical" evidence="9">
    <location>
        <begin position="137"/>
        <end position="165"/>
    </location>
</feature>
<dbReference type="SUPFAM" id="SSF161098">
    <property type="entry name" value="MetI-like"/>
    <property type="match status" value="1"/>
</dbReference>
<dbReference type="GO" id="GO:0015031">
    <property type="term" value="P:protein transport"/>
    <property type="evidence" value="ECO:0007669"/>
    <property type="project" value="UniProtKB-KW"/>
</dbReference>
<dbReference type="InterPro" id="IPR050366">
    <property type="entry name" value="BP-dependent_transpt_permease"/>
</dbReference>
<evidence type="ECO:0000256" key="8">
    <source>
        <dbReference type="ARBA" id="ARBA00023136"/>
    </source>
</evidence>
<protein>
    <recommendedName>
        <fullName evidence="10">ABC transmembrane type-1 domain-containing protein</fullName>
    </recommendedName>
</protein>
<reference evidence="12" key="1">
    <citation type="submission" date="2018-05" db="EMBL/GenBank/DDBJ databases">
        <authorList>
            <person name="Du Z."/>
            <person name="Wang X."/>
        </authorList>
    </citation>
    <scope>NUCLEOTIDE SEQUENCE [LARGE SCALE GENOMIC DNA]</scope>
    <source>
        <strain evidence="12">CQN31</strain>
    </source>
</reference>
<feature type="transmembrane region" description="Helical" evidence="9">
    <location>
        <begin position="93"/>
        <end position="116"/>
    </location>
</feature>
<dbReference type="Proteomes" id="UP000245765">
    <property type="component" value="Unassembled WGS sequence"/>
</dbReference>
<keyword evidence="4 9" id="KW-0812">Transmembrane</keyword>
<evidence type="ECO:0000256" key="2">
    <source>
        <dbReference type="ARBA" id="ARBA00022448"/>
    </source>
</evidence>
<dbReference type="InterPro" id="IPR000515">
    <property type="entry name" value="MetI-like"/>
</dbReference>
<dbReference type="Pfam" id="PF00528">
    <property type="entry name" value="BPD_transp_1"/>
    <property type="match status" value="1"/>
</dbReference>
<feature type="transmembrane region" description="Helical" evidence="9">
    <location>
        <begin position="31"/>
        <end position="52"/>
    </location>
</feature>
<dbReference type="InterPro" id="IPR025966">
    <property type="entry name" value="OppC_N"/>
</dbReference>
<keyword evidence="5" id="KW-0571">Peptide transport</keyword>
<keyword evidence="7 9" id="KW-1133">Transmembrane helix</keyword>
<keyword evidence="12" id="KW-1185">Reference proteome</keyword>
<evidence type="ECO:0000256" key="3">
    <source>
        <dbReference type="ARBA" id="ARBA00022475"/>
    </source>
</evidence>
<dbReference type="RefSeq" id="WP_109871956.1">
    <property type="nucleotide sequence ID" value="NZ_QGNA01000004.1"/>
</dbReference>
<keyword evidence="3" id="KW-1003">Cell membrane</keyword>
<keyword evidence="8 9" id="KW-0472">Membrane</keyword>
<evidence type="ECO:0000259" key="10">
    <source>
        <dbReference type="PROSITE" id="PS50928"/>
    </source>
</evidence>
<dbReference type="OrthoDB" id="9774870at2"/>
<dbReference type="GO" id="GO:0055085">
    <property type="term" value="P:transmembrane transport"/>
    <property type="evidence" value="ECO:0007669"/>
    <property type="project" value="InterPro"/>
</dbReference>
<dbReference type="GO" id="GO:0005886">
    <property type="term" value="C:plasma membrane"/>
    <property type="evidence" value="ECO:0007669"/>
    <property type="project" value="UniProtKB-SubCell"/>
</dbReference>
<dbReference type="Pfam" id="PF12911">
    <property type="entry name" value="OppC_N"/>
    <property type="match status" value="1"/>
</dbReference>
<comment type="caution">
    <text evidence="11">The sequence shown here is derived from an EMBL/GenBank/DDBJ whole genome shotgun (WGS) entry which is preliminary data.</text>
</comment>
<name>A0A317F8W9_9PROT</name>
<dbReference type="AlphaFoldDB" id="A0A317F8W9"/>
<comment type="similarity">
    <text evidence="9">Belongs to the binding-protein-dependent transport system permease family.</text>
</comment>
<proteinExistence type="inferred from homology"/>
<comment type="subcellular location">
    <subcellularLocation>
        <location evidence="1 9">Cell membrane</location>
        <topology evidence="1 9">Multi-pass membrane protein</topology>
    </subcellularLocation>
</comment>
<dbReference type="InterPro" id="IPR035906">
    <property type="entry name" value="MetI-like_sf"/>
</dbReference>
<evidence type="ECO:0000256" key="9">
    <source>
        <dbReference type="RuleBase" id="RU363032"/>
    </source>
</evidence>
<evidence type="ECO:0000256" key="7">
    <source>
        <dbReference type="ARBA" id="ARBA00022989"/>
    </source>
</evidence>
<evidence type="ECO:0000313" key="12">
    <source>
        <dbReference type="Proteomes" id="UP000245765"/>
    </source>
</evidence>
<evidence type="ECO:0000256" key="1">
    <source>
        <dbReference type="ARBA" id="ARBA00004651"/>
    </source>
</evidence>
<sequence length="298" mass="31158">MSDLALAPPAAPSLPVRIAARLAGIARRSPTLAIGAAIILAFAIMAVFAPWISPQDPVAANAARVLQPPQAGAWFGTDGNGMDVLSRVIHGSLYAFGIAIPVVIVGLLVGVPVGLWTGWRGGWADEIVMRGFDALRVFPSIILALAVVAAAGPSLLNVVLVLGLLDSPVYARLVRAEVLALRGGTFVESAVAAGNPTHRILFRHILPNALRGAMAQTAVRAAWAVRISATLAFLGVGIQPPTPEWGAMIRQGAEYMVTGEWWVAVFPGTALILMVLGLNMLGDGLSDLLDPRRKAAAR</sequence>
<keyword evidence="6" id="KW-0653">Protein transport</keyword>
<evidence type="ECO:0000313" key="11">
    <source>
        <dbReference type="EMBL" id="PWS35590.1"/>
    </source>
</evidence>
<evidence type="ECO:0000256" key="5">
    <source>
        <dbReference type="ARBA" id="ARBA00022856"/>
    </source>
</evidence>
<dbReference type="Gene3D" id="1.10.3720.10">
    <property type="entry name" value="MetI-like"/>
    <property type="match status" value="1"/>
</dbReference>
<dbReference type="GO" id="GO:0015833">
    <property type="term" value="P:peptide transport"/>
    <property type="evidence" value="ECO:0007669"/>
    <property type="project" value="UniProtKB-KW"/>
</dbReference>
<organism evidence="11 12">
    <name type="scientific">Falsiroseomonas bella</name>
    <dbReference type="NCBI Taxonomy" id="2184016"/>
    <lineage>
        <taxon>Bacteria</taxon>
        <taxon>Pseudomonadati</taxon>
        <taxon>Pseudomonadota</taxon>
        <taxon>Alphaproteobacteria</taxon>
        <taxon>Acetobacterales</taxon>
        <taxon>Roseomonadaceae</taxon>
        <taxon>Falsiroseomonas</taxon>
    </lineage>
</organism>
<gene>
    <name evidence="11" type="ORF">DFH01_18515</name>
</gene>
<dbReference type="CDD" id="cd06261">
    <property type="entry name" value="TM_PBP2"/>
    <property type="match status" value="1"/>
</dbReference>
<keyword evidence="2 9" id="KW-0813">Transport</keyword>
<feature type="transmembrane region" description="Helical" evidence="9">
    <location>
        <begin position="261"/>
        <end position="282"/>
    </location>
</feature>
<dbReference type="PANTHER" id="PTHR43386:SF1">
    <property type="entry name" value="D,D-DIPEPTIDE TRANSPORT SYSTEM PERMEASE PROTEIN DDPC-RELATED"/>
    <property type="match status" value="1"/>
</dbReference>
<dbReference type="EMBL" id="QGNA01000004">
    <property type="protein sequence ID" value="PWS35590.1"/>
    <property type="molecule type" value="Genomic_DNA"/>
</dbReference>
<feature type="domain" description="ABC transmembrane type-1" evidence="10">
    <location>
        <begin position="92"/>
        <end position="282"/>
    </location>
</feature>
<evidence type="ECO:0000256" key="6">
    <source>
        <dbReference type="ARBA" id="ARBA00022927"/>
    </source>
</evidence>
<dbReference type="PROSITE" id="PS50928">
    <property type="entry name" value="ABC_TM1"/>
    <property type="match status" value="1"/>
</dbReference>
<dbReference type="PANTHER" id="PTHR43386">
    <property type="entry name" value="OLIGOPEPTIDE TRANSPORT SYSTEM PERMEASE PROTEIN APPC"/>
    <property type="match status" value="1"/>
</dbReference>
<evidence type="ECO:0000256" key="4">
    <source>
        <dbReference type="ARBA" id="ARBA00022692"/>
    </source>
</evidence>
<accession>A0A317F8W9</accession>